<proteinExistence type="predicted"/>
<sequence length="207" mass="22827">MGTTLKMLAHSLQGTSRVMSVKGESEQAMMQESVVMLLGDFLLENITEPQRQQLIDPFEITSATRSDGGQCIYEKLRCAERLVITDSESGSTLLLRQVADEMDWSTLPVHFQNFIKGDDLPAYLFVAIQQQSIEGDTQHRHYALPVFAILSVKSSGSIASKYCFADARLRAQAGSNKALDGASASTLEPYLRLLLSHLYFKTEGACA</sequence>
<evidence type="ECO:0000313" key="2">
    <source>
        <dbReference type="Proteomes" id="UP000199119"/>
    </source>
</evidence>
<reference evidence="2" key="1">
    <citation type="submission" date="2016-10" db="EMBL/GenBank/DDBJ databases">
        <authorList>
            <person name="Varghese N."/>
            <person name="Submissions S."/>
        </authorList>
    </citation>
    <scope>NUCLEOTIDE SEQUENCE [LARGE SCALE GENOMIC DNA]</scope>
    <source>
        <strain evidence="2">DSM 27981</strain>
    </source>
</reference>
<name>A0A1I2HTZ3_9BURK</name>
<dbReference type="Proteomes" id="UP000199119">
    <property type="component" value="Unassembled WGS sequence"/>
</dbReference>
<dbReference type="AlphaFoldDB" id="A0A1I2HTZ3"/>
<protein>
    <submittedName>
        <fullName evidence="1">Uncharacterized protein</fullName>
    </submittedName>
</protein>
<keyword evidence="2" id="KW-1185">Reference proteome</keyword>
<dbReference type="EMBL" id="FONX01000034">
    <property type="protein sequence ID" value="SFF33222.1"/>
    <property type="molecule type" value="Genomic_DNA"/>
</dbReference>
<accession>A0A1I2HTZ3</accession>
<evidence type="ECO:0000313" key="1">
    <source>
        <dbReference type="EMBL" id="SFF33222.1"/>
    </source>
</evidence>
<gene>
    <name evidence="1" type="ORF">SAMN04489711_1342</name>
</gene>
<organism evidence="1 2">
    <name type="scientific">Paracidovorax wautersii</name>
    <dbReference type="NCBI Taxonomy" id="1177982"/>
    <lineage>
        <taxon>Bacteria</taxon>
        <taxon>Pseudomonadati</taxon>
        <taxon>Pseudomonadota</taxon>
        <taxon>Betaproteobacteria</taxon>
        <taxon>Burkholderiales</taxon>
        <taxon>Comamonadaceae</taxon>
        <taxon>Paracidovorax</taxon>
    </lineage>
</organism>
<dbReference type="RefSeq" id="WP_092942670.1">
    <property type="nucleotide sequence ID" value="NZ_FONX01000034.1"/>
</dbReference>
<dbReference type="STRING" id="1177982.SAMN04489711_1342"/>